<dbReference type="RefSeq" id="WP_263595214.1">
    <property type="nucleotide sequence ID" value="NZ_CP107020.1"/>
</dbReference>
<accession>A0ABY6G481</accession>
<sequence length="253" mass="26409">MTTYAAPHPDAALPPTTGPAPILRGRALTAVYGDRTQRTVALDGVDVAVCPAESLAIMGPSGSGKTTLLHVLAGILRPAAGSVDYNGTDLASLPDRARTRLRRSDFGFVFQDGQLLSELTALENVILPRLLGGASRRSATAEARGWLDRLGLAGMHDRRPGQLSGGQAQRVAVARALAGRPGVVFADEPTGALDQTTGHAVMDLLVGTCHEAGASLVVVTHDMGVASACERTLAMQDGRIASEFRRDGREARA</sequence>
<dbReference type="InterPro" id="IPR027417">
    <property type="entry name" value="P-loop_NTPase"/>
</dbReference>
<dbReference type="Proteomes" id="UP001164305">
    <property type="component" value="Chromosome"/>
</dbReference>
<dbReference type="CDD" id="cd03255">
    <property type="entry name" value="ABC_MJ0796_LolCDE_FtsE"/>
    <property type="match status" value="1"/>
</dbReference>
<organism evidence="5 6">
    <name type="scientific">Brachybacterium huguangmaarense</name>
    <dbReference type="NCBI Taxonomy" id="1652028"/>
    <lineage>
        <taxon>Bacteria</taxon>
        <taxon>Bacillati</taxon>
        <taxon>Actinomycetota</taxon>
        <taxon>Actinomycetes</taxon>
        <taxon>Micrococcales</taxon>
        <taxon>Dermabacteraceae</taxon>
        <taxon>Brachybacterium</taxon>
    </lineage>
</organism>
<dbReference type="PANTHER" id="PTHR24220:SF685">
    <property type="entry name" value="ABC TRANSPORTER RELATED"/>
    <property type="match status" value="1"/>
</dbReference>
<keyword evidence="1" id="KW-0813">Transport</keyword>
<protein>
    <submittedName>
        <fullName evidence="5">ABC transporter ATP-binding protein</fullName>
    </submittedName>
</protein>
<dbReference type="GO" id="GO:0005524">
    <property type="term" value="F:ATP binding"/>
    <property type="evidence" value="ECO:0007669"/>
    <property type="project" value="UniProtKB-KW"/>
</dbReference>
<dbReference type="InterPro" id="IPR003593">
    <property type="entry name" value="AAA+_ATPase"/>
</dbReference>
<dbReference type="PROSITE" id="PS50893">
    <property type="entry name" value="ABC_TRANSPORTER_2"/>
    <property type="match status" value="1"/>
</dbReference>
<gene>
    <name evidence="5" type="ORF">BRM3_06220</name>
</gene>
<dbReference type="InterPro" id="IPR003439">
    <property type="entry name" value="ABC_transporter-like_ATP-bd"/>
</dbReference>
<evidence type="ECO:0000259" key="4">
    <source>
        <dbReference type="PROSITE" id="PS50893"/>
    </source>
</evidence>
<dbReference type="EMBL" id="CP107020">
    <property type="protein sequence ID" value="UYG18008.1"/>
    <property type="molecule type" value="Genomic_DNA"/>
</dbReference>
<evidence type="ECO:0000313" key="5">
    <source>
        <dbReference type="EMBL" id="UYG18008.1"/>
    </source>
</evidence>
<dbReference type="Pfam" id="PF00005">
    <property type="entry name" value="ABC_tran"/>
    <property type="match status" value="1"/>
</dbReference>
<dbReference type="SMART" id="SM00382">
    <property type="entry name" value="AAA"/>
    <property type="match status" value="1"/>
</dbReference>
<dbReference type="InterPro" id="IPR017911">
    <property type="entry name" value="MacB-like_ATP-bd"/>
</dbReference>
<dbReference type="InterPro" id="IPR015854">
    <property type="entry name" value="ABC_transpr_LolD-like"/>
</dbReference>
<proteinExistence type="predicted"/>
<keyword evidence="2" id="KW-0547">Nucleotide-binding</keyword>
<dbReference type="PANTHER" id="PTHR24220">
    <property type="entry name" value="IMPORT ATP-BINDING PROTEIN"/>
    <property type="match status" value="1"/>
</dbReference>
<feature type="domain" description="ABC transporter" evidence="4">
    <location>
        <begin position="23"/>
        <end position="253"/>
    </location>
</feature>
<evidence type="ECO:0000256" key="1">
    <source>
        <dbReference type="ARBA" id="ARBA00022448"/>
    </source>
</evidence>
<dbReference type="Gene3D" id="3.40.50.300">
    <property type="entry name" value="P-loop containing nucleotide triphosphate hydrolases"/>
    <property type="match status" value="1"/>
</dbReference>
<evidence type="ECO:0000256" key="2">
    <source>
        <dbReference type="ARBA" id="ARBA00022741"/>
    </source>
</evidence>
<dbReference type="InterPro" id="IPR017871">
    <property type="entry name" value="ABC_transporter-like_CS"/>
</dbReference>
<dbReference type="SUPFAM" id="SSF52540">
    <property type="entry name" value="P-loop containing nucleoside triphosphate hydrolases"/>
    <property type="match status" value="1"/>
</dbReference>
<evidence type="ECO:0000256" key="3">
    <source>
        <dbReference type="ARBA" id="ARBA00022840"/>
    </source>
</evidence>
<keyword evidence="6" id="KW-1185">Reference proteome</keyword>
<dbReference type="PROSITE" id="PS00211">
    <property type="entry name" value="ABC_TRANSPORTER_1"/>
    <property type="match status" value="1"/>
</dbReference>
<keyword evidence="3 5" id="KW-0067">ATP-binding</keyword>
<name>A0ABY6G481_9MICO</name>
<evidence type="ECO:0000313" key="6">
    <source>
        <dbReference type="Proteomes" id="UP001164305"/>
    </source>
</evidence>
<reference evidence="5" key="1">
    <citation type="submission" date="2022-10" db="EMBL/GenBank/DDBJ databases">
        <title>Whole-Genome Sequencing of Brachybacterium huguangmaarense BRM-3, Isolated from Betula schmidtii.</title>
        <authorList>
            <person name="Haam D."/>
        </authorList>
    </citation>
    <scope>NUCLEOTIDE SEQUENCE</scope>
    <source>
        <strain evidence="5">BRM-3</strain>
    </source>
</reference>